<sequence>MHHAQGYWPPPEWTIDNSCTVSWEMEEIDDNGYELPYILNVDMYYSKVHAMIGWKIRQQDSFIEWSLKKQEISYFSVWSYKNNGHVSWVKVAHTEGNPELVEVIHYGGGKRTVTKFNYQYGEPNIDWSLRYDTFYKVSNGTRDGSLVEEVLVRDYLMGDATIFPHVVDVHPWVYPYPTPVDRASLRSGYDENSSKFPYGPEEYENYSYPRNVDWNKCGAMTAVKDQSICSGCLSLTVTAVCETAHFIRTGELLNLAEQSVIDCGWEKHNQGCFGGFPENILRFVIANQGIPKEEHYGRFRRMNGRCVATDPQFHAGRVTSWSKIPHSVNAIKMAVLRHGAVFAGVVSSVLASYDPTKDEGIIRTPGDPSKKINHAGQIIGWNVSPHGVPYWIMRNTWGSEWGMYGHYFAEISLTRNPLRLLDEVYMVHDQGDDSRRPNDTYCIKCGC</sequence>
<dbReference type="Gene3D" id="3.90.70.10">
    <property type="entry name" value="Cysteine proteinases"/>
    <property type="match status" value="1"/>
</dbReference>
<dbReference type="CDD" id="cd02248">
    <property type="entry name" value="Peptidase_C1A"/>
    <property type="match status" value="1"/>
</dbReference>
<keyword evidence="4" id="KW-1185">Reference proteome</keyword>
<dbReference type="SUPFAM" id="SSF54001">
    <property type="entry name" value="Cysteine proteinases"/>
    <property type="match status" value="1"/>
</dbReference>
<accession>A0A8S9Y738</accession>
<dbReference type="InterPro" id="IPR013128">
    <property type="entry name" value="Peptidase_C1A"/>
</dbReference>
<dbReference type="Proteomes" id="UP000466442">
    <property type="component" value="Linkage Group LG1"/>
</dbReference>
<evidence type="ECO:0000259" key="2">
    <source>
        <dbReference type="SMART" id="SM00645"/>
    </source>
</evidence>
<evidence type="ECO:0000313" key="3">
    <source>
        <dbReference type="EMBL" id="KAF6217092.1"/>
    </source>
</evidence>
<dbReference type="OrthoDB" id="2666448at2759"/>
<reference evidence="3" key="1">
    <citation type="journal article" date="2021" name="Mol. Ecol. Resour.">
        <title>Apolygus lucorum genome provides insights into omnivorousness and mesophyll feeding.</title>
        <authorList>
            <person name="Liu Y."/>
            <person name="Liu H."/>
            <person name="Wang H."/>
            <person name="Huang T."/>
            <person name="Liu B."/>
            <person name="Yang B."/>
            <person name="Yin L."/>
            <person name="Li B."/>
            <person name="Zhang Y."/>
            <person name="Zhang S."/>
            <person name="Jiang F."/>
            <person name="Zhang X."/>
            <person name="Ren Y."/>
            <person name="Wang B."/>
            <person name="Wang S."/>
            <person name="Lu Y."/>
            <person name="Wu K."/>
            <person name="Fan W."/>
            <person name="Wang G."/>
        </authorList>
    </citation>
    <scope>NUCLEOTIDE SEQUENCE</scope>
    <source>
        <strain evidence="3">12Hb</strain>
    </source>
</reference>
<feature type="domain" description="Peptidase C1A papain C-terminal" evidence="2">
    <location>
        <begin position="208"/>
        <end position="428"/>
    </location>
</feature>
<dbReference type="SMART" id="SM00645">
    <property type="entry name" value="Pept_C1"/>
    <property type="match status" value="1"/>
</dbReference>
<dbReference type="AlphaFoldDB" id="A0A8S9Y738"/>
<dbReference type="InterPro" id="IPR039417">
    <property type="entry name" value="Peptidase_C1A_papain-like"/>
</dbReference>
<comment type="caution">
    <text evidence="3">The sequence shown here is derived from an EMBL/GenBank/DDBJ whole genome shotgun (WGS) entry which is preliminary data.</text>
</comment>
<dbReference type="InterPro" id="IPR038765">
    <property type="entry name" value="Papain-like_cys_pep_sf"/>
</dbReference>
<dbReference type="PANTHER" id="PTHR12411">
    <property type="entry name" value="CYSTEINE PROTEASE FAMILY C1-RELATED"/>
    <property type="match status" value="1"/>
</dbReference>
<name>A0A8S9Y738_APOLU</name>
<dbReference type="GO" id="GO:0008234">
    <property type="term" value="F:cysteine-type peptidase activity"/>
    <property type="evidence" value="ECO:0007669"/>
    <property type="project" value="InterPro"/>
</dbReference>
<dbReference type="EMBL" id="WIXP02000001">
    <property type="protein sequence ID" value="KAF6217092.1"/>
    <property type="molecule type" value="Genomic_DNA"/>
</dbReference>
<proteinExistence type="inferred from homology"/>
<comment type="similarity">
    <text evidence="1">Belongs to the peptidase C1 family.</text>
</comment>
<evidence type="ECO:0000313" key="4">
    <source>
        <dbReference type="Proteomes" id="UP000466442"/>
    </source>
</evidence>
<evidence type="ECO:0000256" key="1">
    <source>
        <dbReference type="ARBA" id="ARBA00008455"/>
    </source>
</evidence>
<dbReference type="Pfam" id="PF00112">
    <property type="entry name" value="Peptidase_C1"/>
    <property type="match status" value="1"/>
</dbReference>
<gene>
    <name evidence="3" type="ORF">GE061_001445</name>
</gene>
<protein>
    <recommendedName>
        <fullName evidence="2">Peptidase C1A papain C-terminal domain-containing protein</fullName>
    </recommendedName>
</protein>
<organism evidence="3 4">
    <name type="scientific">Apolygus lucorum</name>
    <name type="common">Small green plant bug</name>
    <name type="synonym">Lygocoris lucorum</name>
    <dbReference type="NCBI Taxonomy" id="248454"/>
    <lineage>
        <taxon>Eukaryota</taxon>
        <taxon>Metazoa</taxon>
        <taxon>Ecdysozoa</taxon>
        <taxon>Arthropoda</taxon>
        <taxon>Hexapoda</taxon>
        <taxon>Insecta</taxon>
        <taxon>Pterygota</taxon>
        <taxon>Neoptera</taxon>
        <taxon>Paraneoptera</taxon>
        <taxon>Hemiptera</taxon>
        <taxon>Heteroptera</taxon>
        <taxon>Panheteroptera</taxon>
        <taxon>Cimicomorpha</taxon>
        <taxon>Miridae</taxon>
        <taxon>Mirini</taxon>
        <taxon>Apolygus</taxon>
    </lineage>
</organism>
<dbReference type="InterPro" id="IPR000668">
    <property type="entry name" value="Peptidase_C1A_C"/>
</dbReference>
<dbReference type="GO" id="GO:0006508">
    <property type="term" value="P:proteolysis"/>
    <property type="evidence" value="ECO:0007669"/>
    <property type="project" value="InterPro"/>
</dbReference>